<dbReference type="Gene3D" id="1.10.10.10">
    <property type="entry name" value="Winged helix-like DNA-binding domain superfamily/Winged helix DNA-binding domain"/>
    <property type="match status" value="1"/>
</dbReference>
<organism evidence="4 5">
    <name type="scientific">Aquisalimonas asiatica</name>
    <dbReference type="NCBI Taxonomy" id="406100"/>
    <lineage>
        <taxon>Bacteria</taxon>
        <taxon>Pseudomonadati</taxon>
        <taxon>Pseudomonadota</taxon>
        <taxon>Gammaproteobacteria</taxon>
        <taxon>Chromatiales</taxon>
        <taxon>Ectothiorhodospiraceae</taxon>
        <taxon>Aquisalimonas</taxon>
    </lineage>
</organism>
<dbReference type="Proteomes" id="UP000199657">
    <property type="component" value="Unassembled WGS sequence"/>
</dbReference>
<dbReference type="GO" id="GO:0004803">
    <property type="term" value="F:transposase activity"/>
    <property type="evidence" value="ECO:0007669"/>
    <property type="project" value="InterPro"/>
</dbReference>
<evidence type="ECO:0000313" key="5">
    <source>
        <dbReference type="Proteomes" id="UP000199657"/>
    </source>
</evidence>
<proteinExistence type="inferred from homology"/>
<sequence length="125" mass="14095">MERIEVVTGVQRRRRYSPRKKADLVALCEQPGMSVSLVARRHGISPSLLFRWKKLMNDVGMTAVGSGDEVVSAAEVKALKRQVRELERVLGRKTMETEILKEALEVAQAKKLISRMPLLPPDDSR</sequence>
<evidence type="ECO:0000256" key="1">
    <source>
        <dbReference type="ARBA" id="ARBA00009964"/>
    </source>
</evidence>
<dbReference type="EMBL" id="FOEG01000001">
    <property type="protein sequence ID" value="SEO55355.1"/>
    <property type="molecule type" value="Genomic_DNA"/>
</dbReference>
<dbReference type="PANTHER" id="PTHR37936">
    <property type="entry name" value="TRANSPOSASE INSC FOR INSERTION ELEMENT IS2A-RELATED"/>
    <property type="match status" value="1"/>
</dbReference>
<keyword evidence="2" id="KW-0815">Transposition</keyword>
<dbReference type="AlphaFoldDB" id="A0A1H8QM87"/>
<dbReference type="GO" id="GO:0006313">
    <property type="term" value="P:DNA transposition"/>
    <property type="evidence" value="ECO:0007669"/>
    <property type="project" value="InterPro"/>
</dbReference>
<dbReference type="GO" id="GO:0003677">
    <property type="term" value="F:DNA binding"/>
    <property type="evidence" value="ECO:0007669"/>
    <property type="project" value="InterPro"/>
</dbReference>
<protein>
    <submittedName>
        <fullName evidence="4">Transposase</fullName>
    </submittedName>
</protein>
<name>A0A1H8QM87_9GAMM</name>
<dbReference type="STRING" id="406100.SAMN04488052_101664"/>
<dbReference type="Pfam" id="PF01527">
    <property type="entry name" value="HTH_Tnp_1"/>
    <property type="match status" value="1"/>
</dbReference>
<dbReference type="SUPFAM" id="SSF46689">
    <property type="entry name" value="Homeodomain-like"/>
    <property type="match status" value="1"/>
</dbReference>
<evidence type="ECO:0000256" key="3">
    <source>
        <dbReference type="ARBA" id="ARBA00024308"/>
    </source>
</evidence>
<reference evidence="4 5" key="1">
    <citation type="submission" date="2016-10" db="EMBL/GenBank/DDBJ databases">
        <authorList>
            <person name="de Groot N.N."/>
        </authorList>
    </citation>
    <scope>NUCLEOTIDE SEQUENCE [LARGE SCALE GENOMIC DNA]</scope>
    <source>
        <strain evidence="4 5">CGMCC 1.6291</strain>
    </source>
</reference>
<dbReference type="InterPro" id="IPR036388">
    <property type="entry name" value="WH-like_DNA-bd_sf"/>
</dbReference>
<evidence type="ECO:0000256" key="2">
    <source>
        <dbReference type="ARBA" id="ARBA00022578"/>
    </source>
</evidence>
<gene>
    <name evidence="4" type="ORF">SAMN04488052_101664</name>
</gene>
<evidence type="ECO:0000313" key="4">
    <source>
        <dbReference type="EMBL" id="SEO55355.1"/>
    </source>
</evidence>
<comment type="function">
    <text evidence="3">Involved in the transposition of the insertion sequence IS2.</text>
</comment>
<keyword evidence="5" id="KW-1185">Reference proteome</keyword>
<dbReference type="InterPro" id="IPR009057">
    <property type="entry name" value="Homeodomain-like_sf"/>
</dbReference>
<dbReference type="PANTHER" id="PTHR37936:SF3">
    <property type="entry name" value="TRANSPOSASE INSC FOR INSERTION ELEMENT IS2A-RELATED"/>
    <property type="match status" value="1"/>
</dbReference>
<comment type="similarity">
    <text evidence="1">Belongs to the transposase 8 family.</text>
</comment>
<accession>A0A1H8QM87</accession>
<dbReference type="InterPro" id="IPR002514">
    <property type="entry name" value="Transposase_8"/>
</dbReference>